<dbReference type="PANTHER" id="PTHR43553:SF27">
    <property type="entry name" value="ENERGY-COUPLING FACTOR TRANSPORTER ATP-BINDING PROTEIN ECFA2"/>
    <property type="match status" value="1"/>
</dbReference>
<sequence>MNLDFKDVSYTYQPNTPLENRALEDINLSIRKGSFTCVAGRTGSGKSTMVQLINGLLRPTQGEIVAGDFSLTQGKNKSIKELRKQVAMVFQYPEHQLFEETVKKELIFGPKNFGIKVTDSQIEQVVKAVGLSSELLDRSPFELSGGQKRRVAIASALILDPSVLILDEPTAGLDPTGQRQLMDLFQILQSQGKTIIMITHHMEHVLRAADQLIIFDQGRIAVQGKPIEVFSDQEVLRKSGLQPPDEFLFLDELKKQFDIDIPYKGQTLDELVSEVVKAIKLRDLS</sequence>
<dbReference type="Pfam" id="PF00005">
    <property type="entry name" value="ABC_tran"/>
    <property type="match status" value="1"/>
</dbReference>
<dbReference type="SMART" id="SM00382">
    <property type="entry name" value="AAA"/>
    <property type="match status" value="1"/>
</dbReference>
<name>A0ABW5QDL8_9BACI</name>
<reference evidence="11" key="1">
    <citation type="journal article" date="2019" name="Int. J. Syst. Evol. Microbiol.">
        <title>The Global Catalogue of Microorganisms (GCM) 10K type strain sequencing project: providing services to taxonomists for standard genome sequencing and annotation.</title>
        <authorList>
            <consortium name="The Broad Institute Genomics Platform"/>
            <consortium name="The Broad Institute Genome Sequencing Center for Infectious Disease"/>
            <person name="Wu L."/>
            <person name="Ma J."/>
        </authorList>
    </citation>
    <scope>NUCLEOTIDE SEQUENCE [LARGE SCALE GENOMIC DNA]</scope>
    <source>
        <strain evidence="11">TISTR 1571</strain>
    </source>
</reference>
<dbReference type="PROSITE" id="PS00211">
    <property type="entry name" value="ABC_TRANSPORTER_1"/>
    <property type="match status" value="1"/>
</dbReference>
<dbReference type="InterPro" id="IPR030946">
    <property type="entry name" value="EcfA2"/>
</dbReference>
<organism evidence="10 11">
    <name type="scientific">Piscibacillus salipiscarius</name>
    <dbReference type="NCBI Taxonomy" id="299480"/>
    <lineage>
        <taxon>Bacteria</taxon>
        <taxon>Bacillati</taxon>
        <taxon>Bacillota</taxon>
        <taxon>Bacilli</taxon>
        <taxon>Bacillales</taxon>
        <taxon>Bacillaceae</taxon>
        <taxon>Piscibacillus</taxon>
    </lineage>
</organism>
<comment type="subcellular location">
    <subcellularLocation>
        <location evidence="1 8">Cell membrane</location>
        <topology evidence="1 8">Peripheral membrane protein</topology>
    </subcellularLocation>
</comment>
<evidence type="ECO:0000256" key="5">
    <source>
        <dbReference type="ARBA" id="ARBA00022840"/>
    </source>
</evidence>
<evidence type="ECO:0000259" key="9">
    <source>
        <dbReference type="PROSITE" id="PS50893"/>
    </source>
</evidence>
<dbReference type="InterPro" id="IPR017871">
    <property type="entry name" value="ABC_transporter-like_CS"/>
</dbReference>
<keyword evidence="5 8" id="KW-0067">ATP-binding</keyword>
<evidence type="ECO:0000256" key="3">
    <source>
        <dbReference type="ARBA" id="ARBA00022475"/>
    </source>
</evidence>
<dbReference type="InterPro" id="IPR003593">
    <property type="entry name" value="AAA+_ATPase"/>
</dbReference>
<comment type="similarity">
    <text evidence="8">Belongs to the ABC transporter superfamily. Energy-coupling factor EcfA family.</text>
</comment>
<evidence type="ECO:0000256" key="6">
    <source>
        <dbReference type="ARBA" id="ARBA00022967"/>
    </source>
</evidence>
<dbReference type="PANTHER" id="PTHR43553">
    <property type="entry name" value="HEAVY METAL TRANSPORTER"/>
    <property type="match status" value="1"/>
</dbReference>
<keyword evidence="7 8" id="KW-0472">Membrane</keyword>
<evidence type="ECO:0000313" key="11">
    <source>
        <dbReference type="Proteomes" id="UP001597452"/>
    </source>
</evidence>
<dbReference type="InterPro" id="IPR015856">
    <property type="entry name" value="ABC_transpr_CbiO/EcfA_su"/>
</dbReference>
<dbReference type="Proteomes" id="UP001597452">
    <property type="component" value="Unassembled WGS sequence"/>
</dbReference>
<gene>
    <name evidence="10" type="ORF">ACFSW4_14640</name>
</gene>
<feature type="domain" description="ABC transporter" evidence="9">
    <location>
        <begin position="3"/>
        <end position="242"/>
    </location>
</feature>
<evidence type="ECO:0000256" key="2">
    <source>
        <dbReference type="ARBA" id="ARBA00022448"/>
    </source>
</evidence>
<dbReference type="CDD" id="cd03225">
    <property type="entry name" value="ABC_cobalt_CbiO_domain1"/>
    <property type="match status" value="1"/>
</dbReference>
<dbReference type="EC" id="7.-.-.-" evidence="8"/>
<dbReference type="NCBIfam" id="TIGR04521">
    <property type="entry name" value="ECF_ATPase_2"/>
    <property type="match status" value="1"/>
</dbReference>
<evidence type="ECO:0000256" key="1">
    <source>
        <dbReference type="ARBA" id="ARBA00004202"/>
    </source>
</evidence>
<dbReference type="RefSeq" id="WP_054753837.1">
    <property type="nucleotide sequence ID" value="NZ_JBHUMZ010000051.1"/>
</dbReference>
<keyword evidence="3 8" id="KW-1003">Cell membrane</keyword>
<dbReference type="Gene3D" id="3.40.50.300">
    <property type="entry name" value="P-loop containing nucleotide triphosphate hydrolases"/>
    <property type="match status" value="1"/>
</dbReference>
<dbReference type="InterPro" id="IPR027417">
    <property type="entry name" value="P-loop_NTPase"/>
</dbReference>
<dbReference type="InterPro" id="IPR003439">
    <property type="entry name" value="ABC_transporter-like_ATP-bd"/>
</dbReference>
<dbReference type="InterPro" id="IPR050095">
    <property type="entry name" value="ECF_ABC_transporter_ATP-bd"/>
</dbReference>
<comment type="function">
    <text evidence="8">ATP-binding (A) component of a common energy-coupling factor (ECF) ABC-transporter complex.</text>
</comment>
<evidence type="ECO:0000256" key="7">
    <source>
        <dbReference type="ARBA" id="ARBA00023136"/>
    </source>
</evidence>
<dbReference type="PROSITE" id="PS50893">
    <property type="entry name" value="ABC_TRANSPORTER_2"/>
    <property type="match status" value="1"/>
</dbReference>
<evidence type="ECO:0000313" key="10">
    <source>
        <dbReference type="EMBL" id="MFD2640104.1"/>
    </source>
</evidence>
<keyword evidence="2 8" id="KW-0813">Transport</keyword>
<accession>A0ABW5QDL8</accession>
<proteinExistence type="inferred from homology"/>
<dbReference type="EMBL" id="JBHUMZ010000051">
    <property type="protein sequence ID" value="MFD2640104.1"/>
    <property type="molecule type" value="Genomic_DNA"/>
</dbReference>
<comment type="caution">
    <text evidence="10">The sequence shown here is derived from an EMBL/GenBank/DDBJ whole genome shotgun (WGS) entry which is preliminary data.</text>
</comment>
<evidence type="ECO:0000256" key="8">
    <source>
        <dbReference type="RuleBase" id="RU365104"/>
    </source>
</evidence>
<protein>
    <recommendedName>
        <fullName evidence="8">Energy-coupling factor transporter ATP-binding protein EcfA2</fullName>
        <ecNumber evidence="8">7.-.-.-</ecNumber>
    </recommendedName>
</protein>
<keyword evidence="4 8" id="KW-0547">Nucleotide-binding</keyword>
<keyword evidence="11" id="KW-1185">Reference proteome</keyword>
<keyword evidence="6" id="KW-1278">Translocase</keyword>
<comment type="subunit">
    <text evidence="8">Forms a stable energy-coupling factor (ECF) transporter complex composed of 2 membrane-embedded substrate-binding proteins (S component), 2 ATP-binding proteins (A component) and 2 transmembrane proteins (T component).</text>
</comment>
<evidence type="ECO:0000256" key="4">
    <source>
        <dbReference type="ARBA" id="ARBA00022741"/>
    </source>
</evidence>
<dbReference type="SUPFAM" id="SSF52540">
    <property type="entry name" value="P-loop containing nucleoside triphosphate hydrolases"/>
    <property type="match status" value="1"/>
</dbReference>